<dbReference type="InterPro" id="IPR054353">
    <property type="entry name" value="IstA-like_C"/>
</dbReference>
<evidence type="ECO:0000259" key="2">
    <source>
        <dbReference type="PROSITE" id="PS50994"/>
    </source>
</evidence>
<protein>
    <submittedName>
        <fullName evidence="3">IS21 family transposase</fullName>
    </submittedName>
</protein>
<dbReference type="PROSITE" id="PS50994">
    <property type="entry name" value="INTEGRASE"/>
    <property type="match status" value="1"/>
</dbReference>
<gene>
    <name evidence="3" type="primary">istA</name>
    <name evidence="3" type="ORF">RMR22_28080</name>
</gene>
<dbReference type="PANTHER" id="PTHR35004">
    <property type="entry name" value="TRANSPOSASE RV3428C-RELATED"/>
    <property type="match status" value="1"/>
</dbReference>
<dbReference type="InterPro" id="IPR036397">
    <property type="entry name" value="RNaseH_sf"/>
</dbReference>
<dbReference type="Gene3D" id="3.30.420.10">
    <property type="entry name" value="Ribonuclease H-like superfamily/Ribonuclease H"/>
    <property type="match status" value="1"/>
</dbReference>
<reference evidence="3" key="1">
    <citation type="journal article" date="2023" name="Phytobiomes J">
        <title>Deciphering the key players within the bacterial microbiota associated with aerial crown gall tumors on rhododendron: Insights into the gallobiome.</title>
        <authorList>
            <person name="Kuzmanovic N."/>
            <person name="Nesme J."/>
            <person name="Wolf J."/>
            <person name="Neumann-Schaal M."/>
            <person name="Petersen J."/>
            <person name="Fernandez-Gnecco G."/>
            <person name="Sproeer C."/>
            <person name="Bunk B."/>
            <person name="Overmann J."/>
            <person name="Sorensen S.J."/>
            <person name="Idczak E."/>
            <person name="Smalla K."/>
        </authorList>
    </citation>
    <scope>NUCLEOTIDE SEQUENCE</scope>
    <source>
        <strain evidence="3">Rho-11.1</strain>
    </source>
</reference>
<dbReference type="AlphaFoldDB" id="A0AAW9FJP6"/>
<dbReference type="InterPro" id="IPR012337">
    <property type="entry name" value="RNaseH-like_sf"/>
</dbReference>
<accession>A0AAW9FJP6</accession>
<dbReference type="GO" id="GO:0015074">
    <property type="term" value="P:DNA integration"/>
    <property type="evidence" value="ECO:0007669"/>
    <property type="project" value="InterPro"/>
</dbReference>
<organism evidence="3">
    <name type="scientific">Agrobacterium rosae</name>
    <dbReference type="NCBI Taxonomy" id="1972867"/>
    <lineage>
        <taxon>Bacteria</taxon>
        <taxon>Pseudomonadati</taxon>
        <taxon>Pseudomonadota</taxon>
        <taxon>Alphaproteobacteria</taxon>
        <taxon>Hyphomicrobiales</taxon>
        <taxon>Rhizobiaceae</taxon>
        <taxon>Rhizobium/Agrobacterium group</taxon>
        <taxon>Agrobacterium</taxon>
    </lineage>
</organism>
<dbReference type="Pfam" id="PF22483">
    <property type="entry name" value="Mu-transpos_C_2"/>
    <property type="match status" value="1"/>
</dbReference>
<proteinExistence type="inferred from homology"/>
<dbReference type="Pfam" id="PF00665">
    <property type="entry name" value="rve"/>
    <property type="match status" value="1"/>
</dbReference>
<dbReference type="RefSeq" id="WP_320204056.1">
    <property type="nucleotide sequence ID" value="NZ_CP192781.1"/>
</dbReference>
<evidence type="ECO:0000256" key="1">
    <source>
        <dbReference type="ARBA" id="ARBA00009277"/>
    </source>
</evidence>
<comment type="similarity">
    <text evidence="1">Belongs to the transposase IS21/IS408/IS1162 family.</text>
</comment>
<dbReference type="PANTHER" id="PTHR35004:SF7">
    <property type="entry name" value="INTEGRASE PROTEIN"/>
    <property type="match status" value="1"/>
</dbReference>
<feature type="domain" description="Integrase catalytic" evidence="2">
    <location>
        <begin position="130"/>
        <end position="305"/>
    </location>
</feature>
<dbReference type="InterPro" id="IPR001584">
    <property type="entry name" value="Integrase_cat-core"/>
</dbReference>
<dbReference type="SUPFAM" id="SSF53098">
    <property type="entry name" value="Ribonuclease H-like"/>
    <property type="match status" value="1"/>
</dbReference>
<name>A0AAW9FJP6_9HYPH</name>
<sequence>MITMELIAEIRRRHFVGGESISALSRSVGLSRPTVRKHLMTTTPPVYSRAVKPGRRLGCFEDRLLEWLELEKRKPARERRTAQRLYEGLREDGYEGAYDSVQRYVRRWKRNNPSGATASGTGIKAAFVPLAFSPGEACQFDWSHERVEIGGVVQTVKVAHFRLSHSRQCFVAGYPRERQEMVFDAHDRAFAFFGGVPARMIYDNLKPVVDLICVGKERQFNHRFLALANHYLFEPVACTPASGWEKGQVENQVGNLREWLFTPMVRFASFDDLNAWLSVRCVELGARKHPTHGEQTIAECFEREKQDLRPVRAAFDGYVEQMMRVSSTCLVRVDRNRYSVPADFAGKIVSVRTSATRIKVVADNREIADHPREFGRDQLACDPWHYLPVLERKPGALRNGIPFREWDLPKAIRTVRDHILSQSRGDRAFVELLQVASQHGLEALDIACQLTMNAGTLSAGVVMNELRRLVEPPRLPVNDPQAEEYNDRLRLTIEPLANCARYDMLLGGAHAH</sequence>
<dbReference type="NCBIfam" id="NF033546">
    <property type="entry name" value="transpos_IS21"/>
    <property type="match status" value="1"/>
</dbReference>
<evidence type="ECO:0000313" key="3">
    <source>
        <dbReference type="EMBL" id="MDX8306065.1"/>
    </source>
</evidence>
<dbReference type="GO" id="GO:0003676">
    <property type="term" value="F:nucleic acid binding"/>
    <property type="evidence" value="ECO:0007669"/>
    <property type="project" value="InterPro"/>
</dbReference>
<dbReference type="EMBL" id="JAVRAF010000063">
    <property type="protein sequence ID" value="MDX8306065.1"/>
    <property type="molecule type" value="Genomic_DNA"/>
</dbReference>
<comment type="caution">
    <text evidence="3">The sequence shown here is derived from an EMBL/GenBank/DDBJ whole genome shotgun (WGS) entry which is preliminary data.</text>
</comment>